<evidence type="ECO:0000313" key="2">
    <source>
        <dbReference type="Proteomes" id="UP000246036"/>
    </source>
</evidence>
<dbReference type="EMBL" id="CP029477">
    <property type="protein sequence ID" value="AWM75124.1"/>
    <property type="molecule type" value="Genomic_DNA"/>
</dbReference>
<dbReference type="Gene3D" id="3.30.110.190">
    <property type="match status" value="1"/>
</dbReference>
<accession>A0ABM6VZU7</accession>
<sequence>MYDSKYQISDTNLRDMFAKLIASSIDNRHNKNQSPRFSSILRQLSPSDAILLKKLSFNTELPIPTFIYTINTGAKNEYPIFDHYIGINYSKKDVIINEAGLDTLKALGIIELKDNFEIPEEHLQKFYKEIKCSDYPLKSENRNIEKDISIVNGIIKLTNFGRNFIKAII</sequence>
<proteinExistence type="predicted"/>
<dbReference type="InterPro" id="IPR025506">
    <property type="entry name" value="Abi_alpha"/>
</dbReference>
<organism evidence="1 2">
    <name type="scientific">Lactobacillus kullabergensis</name>
    <dbReference type="NCBI Taxonomy" id="1218493"/>
    <lineage>
        <taxon>Bacteria</taxon>
        <taxon>Bacillati</taxon>
        <taxon>Bacillota</taxon>
        <taxon>Bacilli</taxon>
        <taxon>Lactobacillales</taxon>
        <taxon>Lactobacillaceae</taxon>
        <taxon>Lactobacillus</taxon>
    </lineage>
</organism>
<evidence type="ECO:0008006" key="3">
    <source>
        <dbReference type="Google" id="ProtNLM"/>
    </source>
</evidence>
<reference evidence="1 2" key="1">
    <citation type="submission" date="2018-05" db="EMBL/GenBank/DDBJ databases">
        <title>Reference genomes for bee gut microbiota database.</title>
        <authorList>
            <person name="Ellegaard K.M."/>
        </authorList>
    </citation>
    <scope>NUCLEOTIDE SEQUENCE [LARGE SCALE GENOMIC DNA]</scope>
    <source>
        <strain evidence="1 2">ESL0186</strain>
    </source>
</reference>
<protein>
    <recommendedName>
        <fullName evidence="3">Transcriptional regulator</fullName>
    </recommendedName>
</protein>
<dbReference type="Pfam" id="PF14337">
    <property type="entry name" value="Abi_alpha"/>
    <property type="match status" value="1"/>
</dbReference>
<dbReference type="RefSeq" id="WP_109586142.1">
    <property type="nucleotide sequence ID" value="NZ_CP029477.1"/>
</dbReference>
<evidence type="ECO:0000313" key="1">
    <source>
        <dbReference type="EMBL" id="AWM75124.1"/>
    </source>
</evidence>
<keyword evidence="2" id="KW-1185">Reference proteome</keyword>
<gene>
    <name evidence="1" type="ORF">DKL58_03705</name>
</gene>
<name>A0ABM6VZU7_9LACO</name>
<dbReference type="Proteomes" id="UP000246036">
    <property type="component" value="Chromosome"/>
</dbReference>